<dbReference type="Proteomes" id="UP000593847">
    <property type="component" value="Chromosome"/>
</dbReference>
<organism evidence="1 2">
    <name type="scientific">Pseudomonas taiwanensis</name>
    <dbReference type="NCBI Taxonomy" id="470150"/>
    <lineage>
        <taxon>Bacteria</taxon>
        <taxon>Pseudomonadati</taxon>
        <taxon>Pseudomonadota</taxon>
        <taxon>Gammaproteobacteria</taxon>
        <taxon>Pseudomonadales</taxon>
        <taxon>Pseudomonadaceae</taxon>
        <taxon>Pseudomonas</taxon>
    </lineage>
</organism>
<dbReference type="AlphaFoldDB" id="A0A7L9GAR6"/>
<evidence type="ECO:0000313" key="1">
    <source>
        <dbReference type="EMBL" id="QOJ89481.1"/>
    </source>
</evidence>
<dbReference type="RefSeq" id="WP_192907280.1">
    <property type="nucleotide sequence ID" value="NZ_CP062699.1"/>
</dbReference>
<name>A0A7L9GAR6_9PSED</name>
<dbReference type="KEGG" id="ptai:ICN73_16555"/>
<dbReference type="EMBL" id="CP062699">
    <property type="protein sequence ID" value="QOJ89481.1"/>
    <property type="molecule type" value="Genomic_DNA"/>
</dbReference>
<gene>
    <name evidence="1" type="ORF">ICN73_16555</name>
</gene>
<protein>
    <submittedName>
        <fullName evidence="1">Uncharacterized protein</fullName>
    </submittedName>
</protein>
<keyword evidence="2" id="KW-1185">Reference proteome</keyword>
<reference evidence="1" key="1">
    <citation type="submission" date="2020-09" db="EMBL/GenBank/DDBJ databases">
        <title>Complete genome sequence of Pseudomonas taiwanensis CC, a plant growth-promoting and biotite-weathering strain.</title>
        <authorList>
            <person name="Cheng C."/>
        </authorList>
    </citation>
    <scope>NUCLEOTIDE SEQUENCE [LARGE SCALE GENOMIC DNA]</scope>
    <source>
        <strain evidence="1">WRS8</strain>
    </source>
</reference>
<evidence type="ECO:0000313" key="2">
    <source>
        <dbReference type="Proteomes" id="UP000593847"/>
    </source>
</evidence>
<proteinExistence type="predicted"/>
<accession>A0A7L9GAR6</accession>
<sequence length="76" mass="8196">MAASKLLCVFGLVAVALSFILLIVTSLAFALVRSWWESAEPVASREESVPDSLGADLYIGDYDSNGHYIGDFKSPD</sequence>